<dbReference type="InterPro" id="IPR005490">
    <property type="entry name" value="LD_TPept_cat_dom"/>
</dbReference>
<feature type="active site" description="Proton donor/acceptor" evidence="6">
    <location>
        <position position="434"/>
    </location>
</feature>
<dbReference type="SUPFAM" id="SSF143985">
    <property type="entry name" value="L,D-transpeptidase pre-catalytic domain-like"/>
    <property type="match status" value="1"/>
</dbReference>
<evidence type="ECO:0000256" key="6">
    <source>
        <dbReference type="PROSITE-ProRule" id="PRU01373"/>
    </source>
</evidence>
<dbReference type="PANTHER" id="PTHR30582:SF33">
    <property type="entry name" value="EXPORTED PROTEIN"/>
    <property type="match status" value="1"/>
</dbReference>
<keyword evidence="4 6" id="KW-0573">Peptidoglycan synthesis</keyword>
<dbReference type="EMBL" id="CP102290">
    <property type="protein sequence ID" value="UWP59362.1"/>
    <property type="molecule type" value="Genomic_DNA"/>
</dbReference>
<evidence type="ECO:0000259" key="9">
    <source>
        <dbReference type="PROSITE" id="PS52029"/>
    </source>
</evidence>
<evidence type="ECO:0000313" key="11">
    <source>
        <dbReference type="Proteomes" id="UP001060164"/>
    </source>
</evidence>
<feature type="active site" description="Nucleophile" evidence="6">
    <location>
        <position position="455"/>
    </location>
</feature>
<dbReference type="SUPFAM" id="SSF141523">
    <property type="entry name" value="L,D-transpeptidase catalytic domain-like"/>
    <property type="match status" value="1"/>
</dbReference>
<reference evidence="10" key="1">
    <citation type="journal article" date="2022" name="Cell">
        <title>Design, construction, and in vivo augmentation of a complex gut microbiome.</title>
        <authorList>
            <person name="Cheng A.G."/>
            <person name="Ho P.Y."/>
            <person name="Aranda-Diaz A."/>
            <person name="Jain S."/>
            <person name="Yu F.B."/>
            <person name="Meng X."/>
            <person name="Wang M."/>
            <person name="Iakiviak M."/>
            <person name="Nagashima K."/>
            <person name="Zhao A."/>
            <person name="Murugkar P."/>
            <person name="Patil A."/>
            <person name="Atabakhsh K."/>
            <person name="Weakley A."/>
            <person name="Yan J."/>
            <person name="Brumbaugh A.R."/>
            <person name="Higginbottom S."/>
            <person name="Dimas A."/>
            <person name="Shiver A.L."/>
            <person name="Deutschbauer A."/>
            <person name="Neff N."/>
            <person name="Sonnenburg J.L."/>
            <person name="Huang K.C."/>
            <person name="Fischbach M.A."/>
        </authorList>
    </citation>
    <scope>NUCLEOTIDE SEQUENCE</scope>
    <source>
        <strain evidence="10">DSM 19829</strain>
    </source>
</reference>
<dbReference type="Pfam" id="PF03734">
    <property type="entry name" value="YkuD"/>
    <property type="match status" value="1"/>
</dbReference>
<keyword evidence="3 6" id="KW-0133">Cell shape</keyword>
<dbReference type="CDD" id="cd16913">
    <property type="entry name" value="YkuD_like"/>
    <property type="match status" value="1"/>
</dbReference>
<dbReference type="Pfam" id="PF12229">
    <property type="entry name" value="PG_binding_4"/>
    <property type="match status" value="1"/>
</dbReference>
<sequence>MKVTGRKKKQVIVLIICLFLAVLLGISLIIYIRTIEKNTMGYRISVYGLDISKLPLEEAAEKIADEFAKTNVVFEENGNEVYKTTLKDLGYSLDMKHLQSELKGVKEQRAKQKGFLIKPKKDFEIKYTISRDEKQEAEALSASHFDSIERKDSVDAYITYDEEKGEFVIVDDVLGNQIDEAKLLEYVNSELETTFSQHLLNRTAKITVSDPVYKEGVTAENPELNSNLEALNQQLQQYRSTSVTYTFGEATEVLTSEQIASWLTVNDDNSISINEEAASAFVAELAANYNTIYLPRYFQTSYGNEIKISGNEYGFRIDQEAELQQLLEDLKSGTAVQRDPVYSKQGMTRNGKDDLAGSYIEVSLDNQHLWLYKNGSLVTETDIVSGLPTDERETYRGAWPIAYKASPFTLSSDIYGYEQKVTYWMPFVYGQGLHDADWQSAFGGDRYKTNGSHGCINLPPDQAKIIYDSIDGGYPIIIY</sequence>
<protein>
    <submittedName>
        <fullName evidence="10">L,D-transpeptidase/peptidoglycan binding protein</fullName>
    </submittedName>
</protein>
<feature type="coiled-coil region" evidence="7">
    <location>
        <begin position="214"/>
        <end position="241"/>
    </location>
</feature>
<keyword evidence="8" id="KW-0812">Transmembrane</keyword>
<dbReference type="PROSITE" id="PS52029">
    <property type="entry name" value="LD_TPASE"/>
    <property type="match status" value="1"/>
</dbReference>
<feature type="transmembrane region" description="Helical" evidence="8">
    <location>
        <begin position="12"/>
        <end position="32"/>
    </location>
</feature>
<proteinExistence type="predicted"/>
<dbReference type="Gene3D" id="3.10.20.800">
    <property type="match status" value="1"/>
</dbReference>
<keyword evidence="8" id="KW-1133">Transmembrane helix</keyword>
<keyword evidence="2" id="KW-0808">Transferase</keyword>
<dbReference type="Gene3D" id="2.40.440.10">
    <property type="entry name" value="L,D-transpeptidase catalytic domain-like"/>
    <property type="match status" value="1"/>
</dbReference>
<dbReference type="InterPro" id="IPR050979">
    <property type="entry name" value="LD-transpeptidase"/>
</dbReference>
<evidence type="ECO:0000256" key="3">
    <source>
        <dbReference type="ARBA" id="ARBA00022960"/>
    </source>
</evidence>
<keyword evidence="5 6" id="KW-0961">Cell wall biogenesis/degradation</keyword>
<dbReference type="Proteomes" id="UP001060164">
    <property type="component" value="Chromosome"/>
</dbReference>
<evidence type="ECO:0000256" key="7">
    <source>
        <dbReference type="SAM" id="Coils"/>
    </source>
</evidence>
<evidence type="ECO:0000256" key="4">
    <source>
        <dbReference type="ARBA" id="ARBA00022984"/>
    </source>
</evidence>
<keyword evidence="11" id="KW-1185">Reference proteome</keyword>
<gene>
    <name evidence="10" type="ORF">NQ502_18720</name>
</gene>
<dbReference type="PANTHER" id="PTHR30582">
    <property type="entry name" value="L,D-TRANSPEPTIDASE"/>
    <property type="match status" value="1"/>
</dbReference>
<evidence type="ECO:0000313" key="10">
    <source>
        <dbReference type="EMBL" id="UWP59362.1"/>
    </source>
</evidence>
<dbReference type="InterPro" id="IPR038063">
    <property type="entry name" value="Transpep_catalytic_dom"/>
</dbReference>
<dbReference type="InterPro" id="IPR038054">
    <property type="entry name" value="LD_TPept-like_central_sf"/>
</dbReference>
<comment type="pathway">
    <text evidence="1 6">Cell wall biogenesis; peptidoglycan biosynthesis.</text>
</comment>
<dbReference type="RefSeq" id="WP_044983074.1">
    <property type="nucleotide sequence ID" value="NZ_CABLBR010000006.1"/>
</dbReference>
<name>A0ABY5VGH7_9FIRM</name>
<feature type="domain" description="L,D-TPase catalytic" evidence="9">
    <location>
        <begin position="358"/>
        <end position="479"/>
    </location>
</feature>
<organism evidence="10 11">
    <name type="scientific">Ruminococcus gauvreauii</name>
    <dbReference type="NCBI Taxonomy" id="438033"/>
    <lineage>
        <taxon>Bacteria</taxon>
        <taxon>Bacillati</taxon>
        <taxon>Bacillota</taxon>
        <taxon>Clostridia</taxon>
        <taxon>Eubacteriales</taxon>
        <taxon>Oscillospiraceae</taxon>
        <taxon>Ruminococcus</taxon>
    </lineage>
</organism>
<accession>A0ABY5VGH7</accession>
<evidence type="ECO:0000256" key="8">
    <source>
        <dbReference type="SAM" id="Phobius"/>
    </source>
</evidence>
<keyword evidence="7" id="KW-0175">Coiled coil</keyword>
<evidence type="ECO:0000256" key="2">
    <source>
        <dbReference type="ARBA" id="ARBA00022679"/>
    </source>
</evidence>
<evidence type="ECO:0000256" key="5">
    <source>
        <dbReference type="ARBA" id="ARBA00023316"/>
    </source>
</evidence>
<keyword evidence="8" id="KW-0472">Membrane</keyword>
<evidence type="ECO:0000256" key="1">
    <source>
        <dbReference type="ARBA" id="ARBA00004752"/>
    </source>
</evidence>
<dbReference type="InterPro" id="IPR022029">
    <property type="entry name" value="YoaR-like_PG-bd"/>
</dbReference>